<feature type="transmembrane region" description="Helical" evidence="1">
    <location>
        <begin position="47"/>
        <end position="71"/>
    </location>
</feature>
<sequence>MVGSSGPSYTLCRPSRLLPTELALSNADWAFDAAFAMSDFADSMAALALPASFFALAASDLACVMSFFACAMSP</sequence>
<comment type="caution">
    <text evidence="2">The sequence shown here is derived from an EMBL/GenBank/DDBJ whole genome shotgun (WGS) entry which is preliminary data.</text>
</comment>
<gene>
    <name evidence="2" type="ORF">BLIC_c02005</name>
</gene>
<organism evidence="2 3">
    <name type="scientific">Bifidobacterium longum subsp. infantis</name>
    <dbReference type="NCBI Taxonomy" id="1682"/>
    <lineage>
        <taxon>Bacteria</taxon>
        <taxon>Bacillati</taxon>
        <taxon>Actinomycetota</taxon>
        <taxon>Actinomycetes</taxon>
        <taxon>Bifidobacteriales</taxon>
        <taxon>Bifidobacteriaceae</taxon>
        <taxon>Bifidobacterium</taxon>
    </lineage>
</organism>
<keyword evidence="1" id="KW-0812">Transmembrane</keyword>
<dbReference type="EMBL" id="CCWP01000038">
    <property type="protein sequence ID" value="CEF04406.1"/>
    <property type="molecule type" value="Genomic_DNA"/>
</dbReference>
<reference evidence="2 3" key="1">
    <citation type="submission" date="2014-09" db="EMBL/GenBank/DDBJ databases">
        <authorList>
            <person name="Bertelli C."/>
        </authorList>
    </citation>
    <scope>NUCLEOTIDE SEQUENCE [LARGE SCALE GENOMIC DNA]</scope>
    <source>
        <strain evidence="2 3">BIC1401111250</strain>
    </source>
</reference>
<protein>
    <submittedName>
        <fullName evidence="2">Uncharacterized protein</fullName>
    </submittedName>
</protein>
<keyword evidence="3" id="KW-1185">Reference proteome</keyword>
<keyword evidence="1" id="KW-0472">Membrane</keyword>
<keyword evidence="1" id="KW-1133">Transmembrane helix</keyword>
<evidence type="ECO:0000256" key="1">
    <source>
        <dbReference type="SAM" id="Phobius"/>
    </source>
</evidence>
<proteinExistence type="predicted"/>
<evidence type="ECO:0000313" key="3">
    <source>
        <dbReference type="Proteomes" id="UP000043107"/>
    </source>
</evidence>
<name>A0ABP1X7W3_BIFLI</name>
<dbReference type="Proteomes" id="UP000043107">
    <property type="component" value="Unassembled WGS sequence"/>
</dbReference>
<evidence type="ECO:0000313" key="2">
    <source>
        <dbReference type="EMBL" id="CEF04406.1"/>
    </source>
</evidence>
<accession>A0ABP1X7W3</accession>